<dbReference type="RefSeq" id="WP_380702052.1">
    <property type="nucleotide sequence ID" value="NZ_JBHSAP010000007.1"/>
</dbReference>
<evidence type="ECO:0000256" key="6">
    <source>
        <dbReference type="ARBA" id="ARBA00048348"/>
    </source>
</evidence>
<accession>A0ABV8JBV5</accession>
<name>A0ABV8JBV5_9BACL</name>
<dbReference type="Pfam" id="PF00484">
    <property type="entry name" value="Pro_CA"/>
    <property type="match status" value="1"/>
</dbReference>
<evidence type="ECO:0000256" key="4">
    <source>
        <dbReference type="ARBA" id="ARBA00022723"/>
    </source>
</evidence>
<protein>
    <recommendedName>
        <fullName evidence="3">carbonic anhydrase</fullName>
        <ecNumber evidence="3">4.2.1.1</ecNumber>
    </recommendedName>
</protein>
<evidence type="ECO:0000313" key="8">
    <source>
        <dbReference type="Proteomes" id="UP001595843"/>
    </source>
</evidence>
<dbReference type="InterPro" id="IPR036874">
    <property type="entry name" value="Carbonic_anhydrase_sf"/>
</dbReference>
<evidence type="ECO:0000256" key="3">
    <source>
        <dbReference type="ARBA" id="ARBA00012925"/>
    </source>
</evidence>
<evidence type="ECO:0000256" key="1">
    <source>
        <dbReference type="ARBA" id="ARBA00001947"/>
    </source>
</evidence>
<dbReference type="PANTHER" id="PTHR43175">
    <property type="entry name" value="CARBONIC ANHYDRASE"/>
    <property type="match status" value="1"/>
</dbReference>
<comment type="caution">
    <text evidence="7">The sequence shown here is derived from an EMBL/GenBank/DDBJ whole genome shotgun (WGS) entry which is preliminary data.</text>
</comment>
<keyword evidence="4" id="KW-0479">Metal-binding</keyword>
<dbReference type="CDD" id="cd03379">
    <property type="entry name" value="beta_CA_cladeD"/>
    <property type="match status" value="1"/>
</dbReference>
<dbReference type="SMART" id="SM00947">
    <property type="entry name" value="Pro_CA"/>
    <property type="match status" value="1"/>
</dbReference>
<keyword evidence="5" id="KW-0862">Zinc</keyword>
<organism evidence="7 8">
    <name type="scientific">Salinithrix halophila</name>
    <dbReference type="NCBI Taxonomy" id="1485204"/>
    <lineage>
        <taxon>Bacteria</taxon>
        <taxon>Bacillati</taxon>
        <taxon>Bacillota</taxon>
        <taxon>Bacilli</taxon>
        <taxon>Bacillales</taxon>
        <taxon>Thermoactinomycetaceae</taxon>
        <taxon>Salinithrix</taxon>
    </lineage>
</organism>
<dbReference type="EC" id="4.2.1.1" evidence="3"/>
<gene>
    <name evidence="7" type="ORF">ACFOUO_03125</name>
</gene>
<comment type="cofactor">
    <cofactor evidence="1">
        <name>Zn(2+)</name>
        <dbReference type="ChEBI" id="CHEBI:29105"/>
    </cofactor>
</comment>
<dbReference type="EMBL" id="JBHSAP010000007">
    <property type="protein sequence ID" value="MFC4075795.1"/>
    <property type="molecule type" value="Genomic_DNA"/>
</dbReference>
<proteinExistence type="inferred from homology"/>
<dbReference type="PANTHER" id="PTHR43175:SF3">
    <property type="entry name" value="CARBON DISULFIDE HYDROLASE"/>
    <property type="match status" value="1"/>
</dbReference>
<comment type="similarity">
    <text evidence="2">Belongs to the beta-class carbonic anhydrase family.</text>
</comment>
<comment type="catalytic activity">
    <reaction evidence="6">
        <text>hydrogencarbonate + H(+) = CO2 + H2O</text>
        <dbReference type="Rhea" id="RHEA:10748"/>
        <dbReference type="ChEBI" id="CHEBI:15377"/>
        <dbReference type="ChEBI" id="CHEBI:15378"/>
        <dbReference type="ChEBI" id="CHEBI:16526"/>
        <dbReference type="ChEBI" id="CHEBI:17544"/>
        <dbReference type="EC" id="4.2.1.1"/>
    </reaction>
</comment>
<dbReference type="Gene3D" id="3.40.1050.10">
    <property type="entry name" value="Carbonic anhydrase"/>
    <property type="match status" value="1"/>
</dbReference>
<keyword evidence="8" id="KW-1185">Reference proteome</keyword>
<dbReference type="Proteomes" id="UP001595843">
    <property type="component" value="Unassembled WGS sequence"/>
</dbReference>
<evidence type="ECO:0000256" key="5">
    <source>
        <dbReference type="ARBA" id="ARBA00022833"/>
    </source>
</evidence>
<evidence type="ECO:0000313" key="7">
    <source>
        <dbReference type="EMBL" id="MFC4075795.1"/>
    </source>
</evidence>
<sequence>MRLLHEILDHNRTFVENQEYKPYQTTKFPDKKLVILSCMDTRLTELLPKAMNVRNGDTKIIKNAGAVVSHPFGSIMRSLIVAVYELGAEEVCVVGHHGCGMAGIQPEETLRKMVERGISETTLDTLERAGVNLTEWLQGFHSVEESVKASAEMIRKHPLLPANLPVHGLVIDPSTGKLDLVTEGYGSQEEPKVTT</sequence>
<dbReference type="SUPFAM" id="SSF53056">
    <property type="entry name" value="beta-carbonic anhydrase, cab"/>
    <property type="match status" value="1"/>
</dbReference>
<reference evidence="8" key="1">
    <citation type="journal article" date="2019" name="Int. J. Syst. Evol. Microbiol.">
        <title>The Global Catalogue of Microorganisms (GCM) 10K type strain sequencing project: providing services to taxonomists for standard genome sequencing and annotation.</title>
        <authorList>
            <consortium name="The Broad Institute Genomics Platform"/>
            <consortium name="The Broad Institute Genome Sequencing Center for Infectious Disease"/>
            <person name="Wu L."/>
            <person name="Ma J."/>
        </authorList>
    </citation>
    <scope>NUCLEOTIDE SEQUENCE [LARGE SCALE GENOMIC DNA]</scope>
    <source>
        <strain evidence="8">IBRC-M 10813</strain>
    </source>
</reference>
<dbReference type="InterPro" id="IPR001765">
    <property type="entry name" value="Carbonic_anhydrase"/>
</dbReference>
<evidence type="ECO:0000256" key="2">
    <source>
        <dbReference type="ARBA" id="ARBA00006217"/>
    </source>
</evidence>